<dbReference type="EMBL" id="JAUEDM010000004">
    <property type="protein sequence ID" value="KAK3319387.1"/>
    <property type="molecule type" value="Genomic_DNA"/>
</dbReference>
<organism evidence="1 2">
    <name type="scientific">Apodospora peruviana</name>
    <dbReference type="NCBI Taxonomy" id="516989"/>
    <lineage>
        <taxon>Eukaryota</taxon>
        <taxon>Fungi</taxon>
        <taxon>Dikarya</taxon>
        <taxon>Ascomycota</taxon>
        <taxon>Pezizomycotina</taxon>
        <taxon>Sordariomycetes</taxon>
        <taxon>Sordariomycetidae</taxon>
        <taxon>Sordariales</taxon>
        <taxon>Lasiosphaeriaceae</taxon>
        <taxon>Apodospora</taxon>
    </lineage>
</organism>
<dbReference type="InterPro" id="IPR036928">
    <property type="entry name" value="AS_sf"/>
</dbReference>
<sequence>MVLDHSPLQPHILRNGNQCPLDVLTAEVLTLQNLLTSSNITSRQLVDAYLAQIKKHDGYLHAMIQRETPELPSVYSGNMMPSGWQPAYVREGVDPNDSKVGHSSPAGSLSGSAVGVSAGYAPLSIGTETDGSLICPAGRAALYAHHRSAVFLDAIAEMDSSQSFTRNITGSSWENISVGTLDPVLRDIEAAYQTIELKAKKVVRNLLLPTRDTSFQVDGRDNECGVRSLQDIIDFNKEHADQELPPHFFLDAQKQNLADAKYSRTPAHLRKISGPPGIDKILKDYGVDVIIGYPVAGMPLSYLEFNGRPLGMAALAGKGQDALLVKLLMFFVIKYGLLTEFAATIPC</sequence>
<dbReference type="PANTHER" id="PTHR42678:SF34">
    <property type="entry name" value="OS04G0183300 PROTEIN"/>
    <property type="match status" value="1"/>
</dbReference>
<keyword evidence="2" id="KW-1185">Reference proteome</keyword>
<dbReference type="Proteomes" id="UP001283341">
    <property type="component" value="Unassembled WGS sequence"/>
</dbReference>
<accession>A0AAE0I6F9</accession>
<dbReference type="AlphaFoldDB" id="A0AAE0I6F9"/>
<comment type="caution">
    <text evidence="1">The sequence shown here is derived from an EMBL/GenBank/DDBJ whole genome shotgun (WGS) entry which is preliminary data.</text>
</comment>
<dbReference type="SUPFAM" id="SSF75304">
    <property type="entry name" value="Amidase signature (AS) enzymes"/>
    <property type="match status" value="1"/>
</dbReference>
<evidence type="ECO:0000313" key="1">
    <source>
        <dbReference type="EMBL" id="KAK3319387.1"/>
    </source>
</evidence>
<name>A0AAE0I6F9_9PEZI</name>
<protein>
    <submittedName>
        <fullName evidence="1">Glutamyl-tRNA amidotransferase subunit A</fullName>
    </submittedName>
</protein>
<dbReference type="Gene3D" id="3.90.1300.10">
    <property type="entry name" value="Amidase signature (AS) domain"/>
    <property type="match status" value="3"/>
</dbReference>
<proteinExistence type="predicted"/>
<reference evidence="1" key="2">
    <citation type="submission" date="2023-06" db="EMBL/GenBank/DDBJ databases">
        <authorList>
            <consortium name="Lawrence Berkeley National Laboratory"/>
            <person name="Haridas S."/>
            <person name="Hensen N."/>
            <person name="Bonometti L."/>
            <person name="Westerberg I."/>
            <person name="Brannstrom I.O."/>
            <person name="Guillou S."/>
            <person name="Cros-Aarteil S."/>
            <person name="Calhoun S."/>
            <person name="Kuo A."/>
            <person name="Mondo S."/>
            <person name="Pangilinan J."/>
            <person name="Riley R."/>
            <person name="Labutti K."/>
            <person name="Andreopoulos B."/>
            <person name="Lipzen A."/>
            <person name="Chen C."/>
            <person name="Yanf M."/>
            <person name="Daum C."/>
            <person name="Ng V."/>
            <person name="Clum A."/>
            <person name="Steindorff A."/>
            <person name="Ohm R."/>
            <person name="Martin F."/>
            <person name="Silar P."/>
            <person name="Natvig D."/>
            <person name="Lalanne C."/>
            <person name="Gautier V."/>
            <person name="Ament-Velasquez S.L."/>
            <person name="Kruys A."/>
            <person name="Hutchinson M.I."/>
            <person name="Powell A.J."/>
            <person name="Barry K."/>
            <person name="Miller A.N."/>
            <person name="Grigoriev I.V."/>
            <person name="Debuchy R."/>
            <person name="Gladieux P."/>
            <person name="Thoren M.H."/>
            <person name="Johannesson H."/>
        </authorList>
    </citation>
    <scope>NUCLEOTIDE SEQUENCE</scope>
    <source>
        <strain evidence="1">CBS 118394</strain>
    </source>
</reference>
<evidence type="ECO:0000313" key="2">
    <source>
        <dbReference type="Proteomes" id="UP001283341"/>
    </source>
</evidence>
<reference evidence="1" key="1">
    <citation type="journal article" date="2023" name="Mol. Phylogenet. Evol.">
        <title>Genome-scale phylogeny and comparative genomics of the fungal order Sordariales.</title>
        <authorList>
            <person name="Hensen N."/>
            <person name="Bonometti L."/>
            <person name="Westerberg I."/>
            <person name="Brannstrom I.O."/>
            <person name="Guillou S."/>
            <person name="Cros-Aarteil S."/>
            <person name="Calhoun S."/>
            <person name="Haridas S."/>
            <person name="Kuo A."/>
            <person name="Mondo S."/>
            <person name="Pangilinan J."/>
            <person name="Riley R."/>
            <person name="LaButti K."/>
            <person name="Andreopoulos B."/>
            <person name="Lipzen A."/>
            <person name="Chen C."/>
            <person name="Yan M."/>
            <person name="Daum C."/>
            <person name="Ng V."/>
            <person name="Clum A."/>
            <person name="Steindorff A."/>
            <person name="Ohm R.A."/>
            <person name="Martin F."/>
            <person name="Silar P."/>
            <person name="Natvig D.O."/>
            <person name="Lalanne C."/>
            <person name="Gautier V."/>
            <person name="Ament-Velasquez S.L."/>
            <person name="Kruys A."/>
            <person name="Hutchinson M.I."/>
            <person name="Powell A.J."/>
            <person name="Barry K."/>
            <person name="Miller A.N."/>
            <person name="Grigoriev I.V."/>
            <person name="Debuchy R."/>
            <person name="Gladieux P."/>
            <person name="Hiltunen Thoren M."/>
            <person name="Johannesson H."/>
        </authorList>
    </citation>
    <scope>NUCLEOTIDE SEQUENCE</scope>
    <source>
        <strain evidence="1">CBS 118394</strain>
    </source>
</reference>
<dbReference type="PANTHER" id="PTHR42678">
    <property type="entry name" value="AMIDASE"/>
    <property type="match status" value="1"/>
</dbReference>
<gene>
    <name evidence="1" type="ORF">B0H66DRAFT_575827</name>
</gene>